<dbReference type="SUPFAM" id="SSF53474">
    <property type="entry name" value="alpha/beta-Hydrolases"/>
    <property type="match status" value="1"/>
</dbReference>
<evidence type="ECO:0008006" key="3">
    <source>
        <dbReference type="Google" id="ProtNLM"/>
    </source>
</evidence>
<dbReference type="RefSeq" id="WP_187319827.1">
    <property type="nucleotide sequence ID" value="NZ_JACSCY010000007.1"/>
</dbReference>
<dbReference type="EMBL" id="JACSCY010000007">
    <property type="protein sequence ID" value="MBC6611556.1"/>
    <property type="molecule type" value="Genomic_DNA"/>
</dbReference>
<dbReference type="Gene3D" id="3.40.50.1820">
    <property type="entry name" value="alpha/beta hydrolase"/>
    <property type="match status" value="1"/>
</dbReference>
<reference evidence="1 2" key="1">
    <citation type="submission" date="2020-08" db="EMBL/GenBank/DDBJ databases">
        <title>Hymenobacter sp.</title>
        <authorList>
            <person name="Kim M.K."/>
        </authorList>
    </citation>
    <scope>NUCLEOTIDE SEQUENCE [LARGE SCALE GENOMIC DNA]</scope>
    <source>
        <strain evidence="1 2">BT507</strain>
    </source>
</reference>
<keyword evidence="2" id="KW-1185">Reference proteome</keyword>
<sequence>MPSVLRLLQNALLLQIGIVLPMAAQTVQKQRLPLHDPTHLYRTSNSTSELAFYCLPAQTPTPRGVLLLLPGLGGKAKRVFRETALGWEASRAGILTIVPTLNNRLYLDSAGTHFLDEVLQRVLQQYPTVGRNIFIGGFSAGGHLALRYAETLVGTTTERL</sequence>
<dbReference type="Proteomes" id="UP000622017">
    <property type="component" value="Unassembled WGS sequence"/>
</dbReference>
<protein>
    <recommendedName>
        <fullName evidence="3">Alpha/beta hydrolase</fullName>
    </recommendedName>
</protein>
<proteinExistence type="predicted"/>
<accession>A0ABR7MKH5</accession>
<evidence type="ECO:0000313" key="2">
    <source>
        <dbReference type="Proteomes" id="UP000622017"/>
    </source>
</evidence>
<gene>
    <name evidence="1" type="ORF">H8B15_11510</name>
</gene>
<organism evidence="1 2">
    <name type="scientific">Hymenobacter citatus</name>
    <dbReference type="NCBI Taxonomy" id="2763506"/>
    <lineage>
        <taxon>Bacteria</taxon>
        <taxon>Pseudomonadati</taxon>
        <taxon>Bacteroidota</taxon>
        <taxon>Cytophagia</taxon>
        <taxon>Cytophagales</taxon>
        <taxon>Hymenobacteraceae</taxon>
        <taxon>Hymenobacter</taxon>
    </lineage>
</organism>
<comment type="caution">
    <text evidence="1">The sequence shown here is derived from an EMBL/GenBank/DDBJ whole genome shotgun (WGS) entry which is preliminary data.</text>
</comment>
<evidence type="ECO:0000313" key="1">
    <source>
        <dbReference type="EMBL" id="MBC6611556.1"/>
    </source>
</evidence>
<dbReference type="InterPro" id="IPR029058">
    <property type="entry name" value="AB_hydrolase_fold"/>
</dbReference>
<name>A0ABR7MKH5_9BACT</name>